<dbReference type="EMBL" id="LR743508">
    <property type="protein sequence ID" value="CAA2109566.1"/>
    <property type="molecule type" value="Genomic_DNA"/>
</dbReference>
<organism evidence="2">
    <name type="scientific">Variovorax paradoxus</name>
    <dbReference type="NCBI Taxonomy" id="34073"/>
    <lineage>
        <taxon>Bacteria</taxon>
        <taxon>Pseudomonadati</taxon>
        <taxon>Pseudomonadota</taxon>
        <taxon>Betaproteobacteria</taxon>
        <taxon>Burkholderiales</taxon>
        <taxon>Comamonadaceae</taxon>
        <taxon>Variovorax</taxon>
    </lineage>
</organism>
<dbReference type="InterPro" id="IPR053144">
    <property type="entry name" value="Acetyltransferase_Butenolide"/>
</dbReference>
<dbReference type="Gene3D" id="3.40.630.30">
    <property type="match status" value="1"/>
</dbReference>
<sequence length="129" mass="14023">MAVRAFAPSDLEEVHRLLASSGWAHRIPDAQYLARLIAASQRVVVAEIDGRIVGFARAITDGISNGYLSMVVVAPDVRRQGLGRALAEQIMQGDDAITWVLRAGREGADAFFASLGFVDSAVAMERRRR</sequence>
<protein>
    <submittedName>
        <fullName evidence="2">Mycothiol acetyltransferase</fullName>
        <ecNumber evidence="2">2.3.1.189</ecNumber>
    </submittedName>
</protein>
<dbReference type="CDD" id="cd04301">
    <property type="entry name" value="NAT_SF"/>
    <property type="match status" value="1"/>
</dbReference>
<dbReference type="PANTHER" id="PTHR43233:SF1">
    <property type="entry name" value="FAMILY N-ACETYLTRANSFERASE, PUTATIVE (AFU_ORTHOLOGUE AFUA_6G03350)-RELATED"/>
    <property type="match status" value="1"/>
</dbReference>
<dbReference type="SUPFAM" id="SSF55729">
    <property type="entry name" value="Acyl-CoA N-acyltransferases (Nat)"/>
    <property type="match status" value="1"/>
</dbReference>
<dbReference type="Pfam" id="PF13508">
    <property type="entry name" value="Acetyltransf_7"/>
    <property type="match status" value="1"/>
</dbReference>
<evidence type="ECO:0000313" key="2">
    <source>
        <dbReference type="EMBL" id="CAA2109566.1"/>
    </source>
</evidence>
<reference evidence="2" key="1">
    <citation type="submission" date="2019-12" db="EMBL/GenBank/DDBJ databases">
        <authorList>
            <person name="Cremers G."/>
        </authorList>
    </citation>
    <scope>NUCLEOTIDE SEQUENCE</scope>
    <source>
        <strain evidence="2">Vvax</strain>
    </source>
</reference>
<feature type="domain" description="N-acetyltransferase" evidence="1">
    <location>
        <begin position="1"/>
        <end position="129"/>
    </location>
</feature>
<keyword evidence="2" id="KW-0808">Transferase</keyword>
<dbReference type="AlphaFoldDB" id="A0A679JDT7"/>
<dbReference type="PROSITE" id="PS51186">
    <property type="entry name" value="GNAT"/>
    <property type="match status" value="1"/>
</dbReference>
<gene>
    <name evidence="2" type="primary">mshD_6</name>
    <name evidence="2" type="ORF">VVAX_05837</name>
</gene>
<dbReference type="EC" id="2.3.1.189" evidence="2"/>
<dbReference type="InterPro" id="IPR016181">
    <property type="entry name" value="Acyl_CoA_acyltransferase"/>
</dbReference>
<dbReference type="GO" id="GO:0035447">
    <property type="term" value="F:mycothiol synthase activity"/>
    <property type="evidence" value="ECO:0007669"/>
    <property type="project" value="UniProtKB-EC"/>
</dbReference>
<keyword evidence="2" id="KW-0012">Acyltransferase</keyword>
<proteinExistence type="predicted"/>
<evidence type="ECO:0000259" key="1">
    <source>
        <dbReference type="PROSITE" id="PS51186"/>
    </source>
</evidence>
<dbReference type="RefSeq" id="WP_339093517.1">
    <property type="nucleotide sequence ID" value="NZ_LR743508.1"/>
</dbReference>
<name>A0A679JDT7_VARPD</name>
<dbReference type="PANTHER" id="PTHR43233">
    <property type="entry name" value="FAMILY N-ACETYLTRANSFERASE, PUTATIVE (AFU_ORTHOLOGUE AFUA_6G03350)-RELATED"/>
    <property type="match status" value="1"/>
</dbReference>
<dbReference type="InterPro" id="IPR000182">
    <property type="entry name" value="GNAT_dom"/>
</dbReference>
<accession>A0A679JDT7</accession>